<sequence length="902" mass="102234">MASELNLSIVLVCQRMHRPLGRVPFCSIAEKFKSHKQGQRNVTEEFWFSQNFTAVIGNNVSKHCPESTTDSILKQIVSALHMGERSRASALLLELGQEKKSLKPHNFVPIFQYCARSPDPLLVLETWQIMEEKEVGLDSKCYLLMIRALCKGGYLEERDTVSKGMDMDVVHNDKCCFARLTASNMIDFIGESHGIYPTLPVYNTFLGACSDMSRADYADQCLQLMERRMMGKDEVTYIMLLKLAVSQQNLSAVYEIWKDYIKHFSPSILTLQKFICSFTRLRDLKSAYEKLQHMVVLAIRGNTFVQTSSRGQLYPSRVNIPIHSNCELGLQKFDLKDNEQSVPLTANASACNIQECDNEQSVPSTENASACNVQECDNEQSVPLTANASACNVQECVTLDMGNKEVKSAGQVGLDKRKIMPFFRILRWSFNDVIHACAQAKKPGLAKQLMLQMENIGLLPSSHTYNGFARAVSKRHFRKGMEVLKTMQQKNLKPCDPTLATISVACSKALELDLAEVLLDQITNCPYPYPYNSFLEACDAMDQPERAVRMLAKMKKLKIQPDIRTYQQLFSLVGNTNAPYEDGDMLSRLDSAKRIKAIEKDMAKNGVQHSQESMKNLLKALGKEGMMRELMQYLCVAEDLFYHSNMHLGIPIYNTVLHSLVEAEECRMAISLFKHMKASGFKPNAATYCIMIDCCRAIRCYKSACALVSMMLRSGFYLQTVGYTVLIKILLQDENFDEALNLLDQGHSEQIKLDVLLYNPVLHAAKDKGRIDIIELIVEQMHREKIQPDTTTCHNVFSAYVYCGFHNMAMEALQVLSMRMISQEDSVLEEKKAELEDLILSEDKEAESRILEHFKDFEENFAVALLNLRNCAILGFPISWSPNKSAWARRLSANYDSRNKVN</sequence>
<dbReference type="Pfam" id="PF13041">
    <property type="entry name" value="PPR_2"/>
    <property type="match status" value="1"/>
</dbReference>
<dbReference type="InterPro" id="IPR002885">
    <property type="entry name" value="PPR_rpt"/>
</dbReference>
<protein>
    <recommendedName>
        <fullName evidence="4">Pentatricopeptide repeat-containing protein</fullName>
    </recommendedName>
</protein>
<dbReference type="PANTHER" id="PTHR47859:SF1">
    <property type="entry name" value="PENTATRICOPEPTIDE REPEAT-CONTAINING PROTEIN"/>
    <property type="match status" value="1"/>
</dbReference>
<proteinExistence type="predicted"/>
<evidence type="ECO:0000313" key="3">
    <source>
        <dbReference type="Proteomes" id="UP000886885"/>
    </source>
</evidence>
<dbReference type="NCBIfam" id="TIGR00756">
    <property type="entry name" value="PPR"/>
    <property type="match status" value="1"/>
</dbReference>
<dbReference type="Pfam" id="PF13812">
    <property type="entry name" value="PPR_3"/>
    <property type="match status" value="2"/>
</dbReference>
<dbReference type="Pfam" id="PF01535">
    <property type="entry name" value="PPR"/>
    <property type="match status" value="1"/>
</dbReference>
<keyword evidence="3" id="KW-1185">Reference proteome</keyword>
<evidence type="ECO:0000256" key="1">
    <source>
        <dbReference type="PROSITE-ProRule" id="PRU00708"/>
    </source>
</evidence>
<dbReference type="EMBL" id="JAAWWB010000002">
    <property type="protein sequence ID" value="KAG6787880.1"/>
    <property type="molecule type" value="Genomic_DNA"/>
</dbReference>
<name>A0A8X8DD40_POPTO</name>
<organism evidence="2 3">
    <name type="scientific">Populus tomentosa</name>
    <name type="common">Chinese white poplar</name>
    <dbReference type="NCBI Taxonomy" id="118781"/>
    <lineage>
        <taxon>Eukaryota</taxon>
        <taxon>Viridiplantae</taxon>
        <taxon>Streptophyta</taxon>
        <taxon>Embryophyta</taxon>
        <taxon>Tracheophyta</taxon>
        <taxon>Spermatophyta</taxon>
        <taxon>Magnoliopsida</taxon>
        <taxon>eudicotyledons</taxon>
        <taxon>Gunneridae</taxon>
        <taxon>Pentapetalae</taxon>
        <taxon>rosids</taxon>
        <taxon>fabids</taxon>
        <taxon>Malpighiales</taxon>
        <taxon>Salicaceae</taxon>
        <taxon>Saliceae</taxon>
        <taxon>Populus</taxon>
    </lineage>
</organism>
<gene>
    <name evidence="2" type="ORF">POTOM_003925</name>
</gene>
<dbReference type="OrthoDB" id="119302at2759"/>
<accession>A0A8X8DD40</accession>
<reference evidence="2" key="1">
    <citation type="journal article" date="2020" name="bioRxiv">
        <title>Hybrid origin of Populus tomentosa Carr. identified through genome sequencing and phylogenomic analysis.</title>
        <authorList>
            <person name="An X."/>
            <person name="Gao K."/>
            <person name="Chen Z."/>
            <person name="Li J."/>
            <person name="Yang X."/>
            <person name="Yang X."/>
            <person name="Zhou J."/>
            <person name="Guo T."/>
            <person name="Zhao T."/>
            <person name="Huang S."/>
            <person name="Miao D."/>
            <person name="Khan W.U."/>
            <person name="Rao P."/>
            <person name="Ye M."/>
            <person name="Lei B."/>
            <person name="Liao W."/>
            <person name="Wang J."/>
            <person name="Ji L."/>
            <person name="Li Y."/>
            <person name="Guo B."/>
            <person name="Mustafa N.S."/>
            <person name="Li S."/>
            <person name="Yun Q."/>
            <person name="Keller S.R."/>
            <person name="Mao J."/>
            <person name="Zhang R."/>
            <person name="Strauss S.H."/>
        </authorList>
    </citation>
    <scope>NUCLEOTIDE SEQUENCE</scope>
    <source>
        <strain evidence="2">GM15</strain>
        <tissue evidence="2">Leaf</tissue>
    </source>
</reference>
<feature type="repeat" description="PPR" evidence="1">
    <location>
        <begin position="649"/>
        <end position="683"/>
    </location>
</feature>
<comment type="caution">
    <text evidence="2">The sequence shown here is derived from an EMBL/GenBank/DDBJ whole genome shotgun (WGS) entry which is preliminary data.</text>
</comment>
<feature type="repeat" description="PPR" evidence="1">
    <location>
        <begin position="527"/>
        <end position="561"/>
    </location>
</feature>
<evidence type="ECO:0000313" key="2">
    <source>
        <dbReference type="EMBL" id="KAG6787880.1"/>
    </source>
</evidence>
<dbReference type="AlphaFoldDB" id="A0A8X8DD40"/>
<dbReference type="PANTHER" id="PTHR47859">
    <property type="entry name" value="PENTATRICOPEPTIDE REPEAT-CONTAINING PROTEIN"/>
    <property type="match status" value="1"/>
</dbReference>
<evidence type="ECO:0008006" key="4">
    <source>
        <dbReference type="Google" id="ProtNLM"/>
    </source>
</evidence>
<dbReference type="Proteomes" id="UP000886885">
    <property type="component" value="Chromosome 1D"/>
</dbReference>
<dbReference type="PROSITE" id="PS51375">
    <property type="entry name" value="PPR"/>
    <property type="match status" value="2"/>
</dbReference>